<proteinExistence type="predicted"/>
<dbReference type="EMBL" id="GIBP01009373">
    <property type="protein sequence ID" value="NDV38342.1"/>
    <property type="molecule type" value="Transcribed_RNA"/>
</dbReference>
<organism evidence="1">
    <name type="scientific">Arcella intermedia</name>
    <dbReference type="NCBI Taxonomy" id="1963864"/>
    <lineage>
        <taxon>Eukaryota</taxon>
        <taxon>Amoebozoa</taxon>
        <taxon>Tubulinea</taxon>
        <taxon>Elardia</taxon>
        <taxon>Arcellinida</taxon>
        <taxon>Sphaerothecina</taxon>
        <taxon>Arcellidae</taxon>
        <taxon>Arcella</taxon>
    </lineage>
</organism>
<name>A0A6B2LMP0_9EUKA</name>
<dbReference type="Gene3D" id="3.30.1490.70">
    <property type="match status" value="1"/>
</dbReference>
<accession>A0A6B2LMP0</accession>
<reference evidence="1" key="1">
    <citation type="journal article" date="2020" name="J. Eukaryot. Microbiol.">
        <title>De novo Sequencing, Assembly and Annotation of the Transcriptome for the Free-Living Testate Amoeba Arcella intermedia.</title>
        <authorList>
            <person name="Ribeiro G.M."/>
            <person name="Porfirio-Sousa A.L."/>
            <person name="Maurer-Alcala X.X."/>
            <person name="Katz L.A."/>
            <person name="Lahr D.J.G."/>
        </authorList>
    </citation>
    <scope>NUCLEOTIDE SEQUENCE</scope>
</reference>
<dbReference type="SUPFAM" id="SSF56091">
    <property type="entry name" value="DNA ligase/mRNA capping enzyme, catalytic domain"/>
    <property type="match status" value="1"/>
</dbReference>
<sequence>MISGCGPKICTIPIVHCSGLEHLQEQLKETTLKKGEGLMLYHPAAKYTPGRTNLLLKVKEFYEADVKFLGLSAHSYSFLCEQRNGVECVVKCSGWDYLFPPGVGTVVSVRYNGVFGSSKKMRCPSLLRVRPELVWDNISF</sequence>
<protein>
    <submittedName>
        <fullName evidence="1">Uncharacterized protein</fullName>
    </submittedName>
</protein>
<dbReference type="InterPro" id="IPR012340">
    <property type="entry name" value="NA-bd_OB-fold"/>
</dbReference>
<dbReference type="AlphaFoldDB" id="A0A6B2LMP0"/>
<dbReference type="SUPFAM" id="SSF50249">
    <property type="entry name" value="Nucleic acid-binding proteins"/>
    <property type="match status" value="1"/>
</dbReference>
<evidence type="ECO:0000313" key="1">
    <source>
        <dbReference type="EMBL" id="NDV38342.1"/>
    </source>
</evidence>